<keyword evidence="9 13" id="KW-0238">DNA-binding</keyword>
<dbReference type="Gene3D" id="3.30.420.10">
    <property type="entry name" value="Ribonuclease H-like superfamily/Ribonuclease H"/>
    <property type="match status" value="1"/>
</dbReference>
<feature type="region of interest" description="Disordered" evidence="14">
    <location>
        <begin position="1"/>
        <end position="28"/>
    </location>
</feature>
<dbReference type="EC" id="3.1.21.10" evidence="13"/>
<dbReference type="GO" id="GO:0003677">
    <property type="term" value="F:DNA binding"/>
    <property type="evidence" value="ECO:0007669"/>
    <property type="project" value="UniProtKB-KW"/>
</dbReference>
<evidence type="ECO:0000313" key="16">
    <source>
        <dbReference type="Proteomes" id="UP000280296"/>
    </source>
</evidence>
<protein>
    <recommendedName>
        <fullName evidence="13">Crossover junction endodeoxyribonuclease RuvC</fullName>
        <ecNumber evidence="13">3.1.21.10</ecNumber>
    </recommendedName>
    <alternativeName>
        <fullName evidence="13">Holliday junction nuclease RuvC</fullName>
    </alternativeName>
    <alternativeName>
        <fullName evidence="13">Holliday junction resolvase RuvC</fullName>
    </alternativeName>
</protein>
<evidence type="ECO:0000256" key="8">
    <source>
        <dbReference type="ARBA" id="ARBA00022842"/>
    </source>
</evidence>
<evidence type="ECO:0000256" key="5">
    <source>
        <dbReference type="ARBA" id="ARBA00022759"/>
    </source>
</evidence>
<dbReference type="FunFam" id="3.30.420.10:FF:000002">
    <property type="entry name" value="Crossover junction endodeoxyribonuclease RuvC"/>
    <property type="match status" value="1"/>
</dbReference>
<dbReference type="InterPro" id="IPR036397">
    <property type="entry name" value="RNaseH_sf"/>
</dbReference>
<keyword evidence="11 13" id="KW-0234">DNA repair</keyword>
<evidence type="ECO:0000256" key="14">
    <source>
        <dbReference type="SAM" id="MobiDB-lite"/>
    </source>
</evidence>
<keyword evidence="10 13" id="KW-0233">DNA recombination</keyword>
<dbReference type="GO" id="GO:0000287">
    <property type="term" value="F:magnesium ion binding"/>
    <property type="evidence" value="ECO:0007669"/>
    <property type="project" value="UniProtKB-UniRule"/>
</dbReference>
<evidence type="ECO:0000256" key="7">
    <source>
        <dbReference type="ARBA" id="ARBA00022801"/>
    </source>
</evidence>
<comment type="subcellular location">
    <subcellularLocation>
        <location evidence="13">Cytoplasm</location>
    </subcellularLocation>
</comment>
<dbReference type="PANTHER" id="PTHR30194:SF3">
    <property type="entry name" value="CROSSOVER JUNCTION ENDODEOXYRIBONUCLEASE RUVC"/>
    <property type="match status" value="1"/>
</dbReference>
<evidence type="ECO:0000256" key="6">
    <source>
        <dbReference type="ARBA" id="ARBA00022763"/>
    </source>
</evidence>
<comment type="catalytic activity">
    <reaction evidence="12 13">
        <text>Endonucleolytic cleavage at a junction such as a reciprocal single-stranded crossover between two homologous DNA duplexes (Holliday junction).</text>
        <dbReference type="EC" id="3.1.21.10"/>
    </reaction>
</comment>
<dbReference type="CDD" id="cd16962">
    <property type="entry name" value="RuvC"/>
    <property type="match status" value="1"/>
</dbReference>
<reference evidence="15 16" key="1">
    <citation type="submission" date="2018-12" db="EMBL/GenBank/DDBJ databases">
        <authorList>
            <person name="Toschakov S.V."/>
        </authorList>
    </citation>
    <scope>NUCLEOTIDE SEQUENCE [LARGE SCALE GENOMIC DNA]</scope>
    <source>
        <strain evidence="15 16">GM2012</strain>
    </source>
</reference>
<dbReference type="GO" id="GO:0048476">
    <property type="term" value="C:Holliday junction resolvase complex"/>
    <property type="evidence" value="ECO:0007669"/>
    <property type="project" value="UniProtKB-UniRule"/>
</dbReference>
<feature type="binding site" evidence="13">
    <location>
        <position position="101"/>
    </location>
    <ligand>
        <name>Mg(2+)</name>
        <dbReference type="ChEBI" id="CHEBI:18420"/>
        <label>2</label>
    </ligand>
</feature>
<evidence type="ECO:0000256" key="2">
    <source>
        <dbReference type="ARBA" id="ARBA00022490"/>
    </source>
</evidence>
<comment type="caution">
    <text evidence="15">The sequence shown here is derived from an EMBL/GenBank/DDBJ whole genome shotgun (WGS) entry which is preliminary data.</text>
</comment>
<keyword evidence="4 13" id="KW-0479">Metal-binding</keyword>
<dbReference type="HAMAP" id="MF_00034">
    <property type="entry name" value="RuvC"/>
    <property type="match status" value="1"/>
</dbReference>
<evidence type="ECO:0000256" key="12">
    <source>
        <dbReference type="ARBA" id="ARBA00029354"/>
    </source>
</evidence>
<feature type="active site" evidence="13">
    <location>
        <position position="175"/>
    </location>
</feature>
<keyword evidence="3 13" id="KW-0540">Nuclease</keyword>
<comment type="similarity">
    <text evidence="1 13">Belongs to the RuvC family.</text>
</comment>
<proteinExistence type="inferred from homology"/>
<evidence type="ECO:0000256" key="11">
    <source>
        <dbReference type="ARBA" id="ARBA00023204"/>
    </source>
</evidence>
<dbReference type="PROSITE" id="PS01321">
    <property type="entry name" value="RUVC"/>
    <property type="match status" value="1"/>
</dbReference>
<dbReference type="GO" id="GO:0006310">
    <property type="term" value="P:DNA recombination"/>
    <property type="evidence" value="ECO:0007669"/>
    <property type="project" value="UniProtKB-UniRule"/>
</dbReference>
<dbReference type="InterPro" id="IPR012337">
    <property type="entry name" value="RNaseH-like_sf"/>
</dbReference>
<reference evidence="15 16" key="2">
    <citation type="submission" date="2019-01" db="EMBL/GenBank/DDBJ databases">
        <title>Tautonia sociabilis, a novel thermotolerant planctomycete of Isosphaeraceae family, isolated from a 4000 m deep subterranean habitat.</title>
        <authorList>
            <person name="Kovaleva O.L."/>
            <person name="Elcheninov A.G."/>
            <person name="Van Heerden E."/>
            <person name="Toshchakov S.V."/>
            <person name="Novikov A."/>
            <person name="Bonch-Osmolovskaya E.A."/>
            <person name="Kublanov I.V."/>
        </authorList>
    </citation>
    <scope>NUCLEOTIDE SEQUENCE [LARGE SCALE GENOMIC DNA]</scope>
    <source>
        <strain evidence="15 16">GM2012</strain>
    </source>
</reference>
<evidence type="ECO:0000256" key="13">
    <source>
        <dbReference type="HAMAP-Rule" id="MF_00034"/>
    </source>
</evidence>
<keyword evidence="6 13" id="KW-0227">DNA damage</keyword>
<comment type="function">
    <text evidence="13">The RuvA-RuvB-RuvC complex processes Holliday junction (HJ) DNA during genetic recombination and DNA repair. Endonuclease that resolves HJ intermediates. Cleaves cruciform DNA by making single-stranded nicks across the HJ at symmetrical positions within the homologous arms, yielding a 5'-phosphate and a 3'-hydroxyl group; requires a central core of homology in the junction. The consensus cleavage sequence is 5'-(A/T)TT(C/G)-3'. Cleavage occurs on the 3'-side of the TT dinucleotide at the point of strand exchange. HJ branch migration catalyzed by RuvA-RuvB allows RuvC to scan DNA until it finds its consensus sequence, where it cleaves and resolves the cruciform DNA.</text>
</comment>
<evidence type="ECO:0000256" key="3">
    <source>
        <dbReference type="ARBA" id="ARBA00022722"/>
    </source>
</evidence>
<dbReference type="GO" id="GO:0006281">
    <property type="term" value="P:DNA repair"/>
    <property type="evidence" value="ECO:0007669"/>
    <property type="project" value="UniProtKB-UniRule"/>
</dbReference>
<keyword evidence="8 13" id="KW-0460">Magnesium</keyword>
<dbReference type="AlphaFoldDB" id="A0A432MG24"/>
<dbReference type="GO" id="GO:0008821">
    <property type="term" value="F:crossover junction DNA endonuclease activity"/>
    <property type="evidence" value="ECO:0007669"/>
    <property type="project" value="UniProtKB-UniRule"/>
</dbReference>
<keyword evidence="16" id="KW-1185">Reference proteome</keyword>
<dbReference type="OrthoDB" id="9805499at2"/>
<keyword evidence="5 13" id="KW-0255">Endonuclease</keyword>
<evidence type="ECO:0000256" key="10">
    <source>
        <dbReference type="ARBA" id="ARBA00023172"/>
    </source>
</evidence>
<feature type="active site" evidence="13">
    <location>
        <position position="33"/>
    </location>
</feature>
<dbReference type="PRINTS" id="PR00696">
    <property type="entry name" value="RSOLVASERUVC"/>
</dbReference>
<feature type="compositionally biased region" description="Gly residues" evidence="14">
    <location>
        <begin position="10"/>
        <end position="20"/>
    </location>
</feature>
<evidence type="ECO:0000256" key="1">
    <source>
        <dbReference type="ARBA" id="ARBA00009518"/>
    </source>
</evidence>
<dbReference type="PANTHER" id="PTHR30194">
    <property type="entry name" value="CROSSOVER JUNCTION ENDODEOXYRIBONUCLEASE RUVC"/>
    <property type="match status" value="1"/>
</dbReference>
<sequence>MAATAPSSGSGPGLGPGSEPGAGRCPGRVVGVDPGLGVTGYAVIEPAPRAASGLIGPPPLVIEAGVIRARRGGSLGDRLDAIYRGVIEVLDLFPPSALALEQVHSRTKHPRTAILMAHARGVIVLAAARRGVPVVGYAASRIKKTLTGHGRAPKEQMQHAIRTELGLDRLPEPHDVADACAVALCHFQIERNRGGLLP</sequence>
<feature type="active site" evidence="13">
    <location>
        <position position="101"/>
    </location>
</feature>
<feature type="binding site" evidence="13">
    <location>
        <position position="175"/>
    </location>
    <ligand>
        <name>Mg(2+)</name>
        <dbReference type="ChEBI" id="CHEBI:18420"/>
        <label>1</label>
    </ligand>
</feature>
<name>A0A432MG24_9BACT</name>
<dbReference type="GO" id="GO:0005737">
    <property type="term" value="C:cytoplasm"/>
    <property type="evidence" value="ECO:0007669"/>
    <property type="project" value="UniProtKB-SubCell"/>
</dbReference>
<comment type="cofactor">
    <cofactor evidence="13">
        <name>Mg(2+)</name>
        <dbReference type="ChEBI" id="CHEBI:18420"/>
    </cofactor>
    <text evidence="13">Binds 2 Mg(2+) ion per subunit.</text>
</comment>
<accession>A0A432MG24</accession>
<gene>
    <name evidence="13" type="primary">ruvC</name>
    <name evidence="15" type="ORF">TsocGM_18275</name>
</gene>
<comment type="subunit">
    <text evidence="13">Homodimer which binds Holliday junction (HJ) DNA. The HJ becomes 2-fold symmetrical on binding to RuvC with unstacked arms; it has a different conformation from HJ DNA in complex with RuvA. In the full resolvosome a probable DNA-RuvA(4)-RuvB(12)-RuvC(2) complex forms which resolves the HJ.</text>
</comment>
<organism evidence="15 16">
    <name type="scientific">Tautonia sociabilis</name>
    <dbReference type="NCBI Taxonomy" id="2080755"/>
    <lineage>
        <taxon>Bacteria</taxon>
        <taxon>Pseudomonadati</taxon>
        <taxon>Planctomycetota</taxon>
        <taxon>Planctomycetia</taxon>
        <taxon>Isosphaerales</taxon>
        <taxon>Isosphaeraceae</taxon>
        <taxon>Tautonia</taxon>
    </lineage>
</organism>
<evidence type="ECO:0000313" key="15">
    <source>
        <dbReference type="EMBL" id="RUL85527.1"/>
    </source>
</evidence>
<feature type="binding site" evidence="13">
    <location>
        <position position="33"/>
    </location>
    <ligand>
        <name>Mg(2+)</name>
        <dbReference type="ChEBI" id="CHEBI:18420"/>
        <label>1</label>
    </ligand>
</feature>
<evidence type="ECO:0000256" key="4">
    <source>
        <dbReference type="ARBA" id="ARBA00022723"/>
    </source>
</evidence>
<keyword evidence="2 13" id="KW-0963">Cytoplasm</keyword>
<dbReference type="SUPFAM" id="SSF53098">
    <property type="entry name" value="Ribonuclease H-like"/>
    <property type="match status" value="1"/>
</dbReference>
<dbReference type="Proteomes" id="UP000280296">
    <property type="component" value="Unassembled WGS sequence"/>
</dbReference>
<keyword evidence="7 13" id="KW-0378">Hydrolase</keyword>
<dbReference type="Pfam" id="PF02075">
    <property type="entry name" value="RuvC"/>
    <property type="match status" value="1"/>
</dbReference>
<evidence type="ECO:0000256" key="9">
    <source>
        <dbReference type="ARBA" id="ARBA00023125"/>
    </source>
</evidence>
<dbReference type="InterPro" id="IPR002176">
    <property type="entry name" value="X-over_junc_endoDNase_RuvC"/>
</dbReference>
<dbReference type="InterPro" id="IPR020563">
    <property type="entry name" value="X-over_junc_endoDNase_Mg_BS"/>
</dbReference>
<dbReference type="EMBL" id="RYZH01000039">
    <property type="protein sequence ID" value="RUL85527.1"/>
    <property type="molecule type" value="Genomic_DNA"/>
</dbReference>